<feature type="region of interest" description="Disordered" evidence="1">
    <location>
        <begin position="284"/>
        <end position="328"/>
    </location>
</feature>
<feature type="compositionally biased region" description="Low complexity" evidence="1">
    <location>
        <begin position="229"/>
        <end position="241"/>
    </location>
</feature>
<proteinExistence type="predicted"/>
<reference evidence="2" key="1">
    <citation type="submission" date="2014-08" db="EMBL/GenBank/DDBJ databases">
        <authorList>
            <person name="Sharma Rahul"/>
            <person name="Thines Marco"/>
        </authorList>
    </citation>
    <scope>NUCLEOTIDE SEQUENCE</scope>
</reference>
<accession>A0A0F7SKJ3</accession>
<feature type="region of interest" description="Disordered" evidence="1">
    <location>
        <begin position="150"/>
        <end position="242"/>
    </location>
</feature>
<feature type="compositionally biased region" description="Polar residues" evidence="1">
    <location>
        <begin position="65"/>
        <end position="86"/>
    </location>
</feature>
<protein>
    <submittedName>
        <fullName evidence="2">Uncharacterized protein</fullName>
    </submittedName>
</protein>
<dbReference type="AlphaFoldDB" id="A0A0F7SKJ3"/>
<evidence type="ECO:0000313" key="2">
    <source>
        <dbReference type="EMBL" id="CDZ97944.1"/>
    </source>
</evidence>
<feature type="compositionally biased region" description="Polar residues" evidence="1">
    <location>
        <begin position="169"/>
        <end position="182"/>
    </location>
</feature>
<sequence>MLGSDVGTSSDDEDDDIENDMIIDSNNNHSNKSQLSKEQAELHQIDLSRREETGIELKENPWTKAVSNYVTRESKDGLSSSMSQTGSDKDLQNAPLSAKKDSEKSNERKKNKKKNNSESSTKKVVFGKIPRNVQPTSAFPIVQGLYNQGHAKRFSKPQAVRPPRKNKLNRTNFAISRTTNAAATDRPRKKRSAFVPLRPSPSVERKPRASPSRTFPSQPQSFLSVQLETSPTSPKIISSSPCTRQALLRISQSDKVSKSSDKSPVKLQYLSTVSERVPADDYTSFVTSSGHHQEAWSAPPGTKSSRKKHNFLTDATSSEGRRDFASMPEPVKTMSIAGRKITLWEPPLLSPSS</sequence>
<organism evidence="2">
    <name type="scientific">Phaffia rhodozyma</name>
    <name type="common">Yeast</name>
    <name type="synonym">Xanthophyllomyces dendrorhous</name>
    <dbReference type="NCBI Taxonomy" id="264483"/>
    <lineage>
        <taxon>Eukaryota</taxon>
        <taxon>Fungi</taxon>
        <taxon>Dikarya</taxon>
        <taxon>Basidiomycota</taxon>
        <taxon>Agaricomycotina</taxon>
        <taxon>Tremellomycetes</taxon>
        <taxon>Cystofilobasidiales</taxon>
        <taxon>Mrakiaceae</taxon>
        <taxon>Phaffia</taxon>
    </lineage>
</organism>
<feature type="compositionally biased region" description="Polar residues" evidence="1">
    <location>
        <begin position="211"/>
        <end position="228"/>
    </location>
</feature>
<feature type="compositionally biased region" description="Basic and acidic residues" evidence="1">
    <location>
        <begin position="98"/>
        <end position="108"/>
    </location>
</feature>
<name>A0A0F7SKJ3_PHARH</name>
<feature type="compositionally biased region" description="Acidic residues" evidence="1">
    <location>
        <begin position="10"/>
        <end position="21"/>
    </location>
</feature>
<feature type="region of interest" description="Disordered" evidence="1">
    <location>
        <begin position="1"/>
        <end position="133"/>
    </location>
</feature>
<evidence type="ECO:0000256" key="1">
    <source>
        <dbReference type="SAM" id="MobiDB-lite"/>
    </source>
</evidence>
<feature type="compositionally biased region" description="Basic and acidic residues" evidence="1">
    <location>
        <begin position="38"/>
        <end position="61"/>
    </location>
</feature>
<dbReference type="EMBL" id="LN483249">
    <property type="protein sequence ID" value="CDZ97944.1"/>
    <property type="molecule type" value="Genomic_DNA"/>
</dbReference>